<dbReference type="AlphaFoldDB" id="A0AA35ZIS2"/>
<protein>
    <submittedName>
        <fullName evidence="1">Uncharacterized protein</fullName>
    </submittedName>
</protein>
<accession>A0AA35ZIS2</accession>
<sequence length="105" mass="12021">MEHLKQQPLGKPSDTTQVNEVSFLCNDNIVHNTTPLELKVVVEDDVPLNDNDTKRMFQIKEVVIELEKSKEELNELEDSKVGEGFVEANTTPTQQILKKPTHKFF</sequence>
<gene>
    <name evidence="1" type="ORF">LSALG_LOCUS32409</name>
</gene>
<organism evidence="1 2">
    <name type="scientific">Lactuca saligna</name>
    <name type="common">Willowleaf lettuce</name>
    <dbReference type="NCBI Taxonomy" id="75948"/>
    <lineage>
        <taxon>Eukaryota</taxon>
        <taxon>Viridiplantae</taxon>
        <taxon>Streptophyta</taxon>
        <taxon>Embryophyta</taxon>
        <taxon>Tracheophyta</taxon>
        <taxon>Spermatophyta</taxon>
        <taxon>Magnoliopsida</taxon>
        <taxon>eudicotyledons</taxon>
        <taxon>Gunneridae</taxon>
        <taxon>Pentapetalae</taxon>
        <taxon>asterids</taxon>
        <taxon>campanulids</taxon>
        <taxon>Asterales</taxon>
        <taxon>Asteraceae</taxon>
        <taxon>Cichorioideae</taxon>
        <taxon>Cichorieae</taxon>
        <taxon>Lactucinae</taxon>
        <taxon>Lactuca</taxon>
    </lineage>
</organism>
<proteinExistence type="predicted"/>
<reference evidence="1" key="1">
    <citation type="submission" date="2023-04" db="EMBL/GenBank/DDBJ databases">
        <authorList>
            <person name="Vijverberg K."/>
            <person name="Xiong W."/>
            <person name="Schranz E."/>
        </authorList>
    </citation>
    <scope>NUCLEOTIDE SEQUENCE</scope>
</reference>
<evidence type="ECO:0000313" key="2">
    <source>
        <dbReference type="Proteomes" id="UP001177003"/>
    </source>
</evidence>
<keyword evidence="2" id="KW-1185">Reference proteome</keyword>
<name>A0AA35ZIS2_LACSI</name>
<evidence type="ECO:0000313" key="1">
    <source>
        <dbReference type="EMBL" id="CAI9293385.1"/>
    </source>
</evidence>
<dbReference type="EMBL" id="OX465083">
    <property type="protein sequence ID" value="CAI9293385.1"/>
    <property type="molecule type" value="Genomic_DNA"/>
</dbReference>
<dbReference type="Proteomes" id="UP001177003">
    <property type="component" value="Chromosome 7"/>
</dbReference>